<feature type="domain" description="Endoribonuclease YicC-like N-terminal" evidence="6">
    <location>
        <begin position="6"/>
        <end position="159"/>
    </location>
</feature>
<accession>A0A2Z3I1Q5</accession>
<dbReference type="GO" id="GO:0016787">
    <property type="term" value="F:hydrolase activity"/>
    <property type="evidence" value="ECO:0007669"/>
    <property type="project" value="UniProtKB-KW"/>
</dbReference>
<gene>
    <name evidence="8" type="ORF">HYN04_06040</name>
</gene>
<keyword evidence="9" id="KW-1185">Reference proteome</keyword>
<dbReference type="InterPro" id="IPR005229">
    <property type="entry name" value="YicC/YloC-like"/>
</dbReference>
<keyword evidence="4" id="KW-0378">Hydrolase</keyword>
<organism evidence="8 9">
    <name type="scientific">Phenylobacterium parvum</name>
    <dbReference type="NCBI Taxonomy" id="2201350"/>
    <lineage>
        <taxon>Bacteria</taxon>
        <taxon>Pseudomonadati</taxon>
        <taxon>Pseudomonadota</taxon>
        <taxon>Alphaproteobacteria</taxon>
        <taxon>Caulobacterales</taxon>
        <taxon>Caulobacteraceae</taxon>
        <taxon>Phenylobacterium</taxon>
    </lineage>
</organism>
<evidence type="ECO:0000259" key="6">
    <source>
        <dbReference type="Pfam" id="PF03755"/>
    </source>
</evidence>
<dbReference type="GO" id="GO:0004521">
    <property type="term" value="F:RNA endonuclease activity"/>
    <property type="evidence" value="ECO:0007669"/>
    <property type="project" value="InterPro"/>
</dbReference>
<evidence type="ECO:0000259" key="7">
    <source>
        <dbReference type="Pfam" id="PF08340"/>
    </source>
</evidence>
<keyword evidence="2" id="KW-0540">Nuclease</keyword>
<proteinExistence type="inferred from homology"/>
<protein>
    <submittedName>
        <fullName evidence="8">YicC family protein</fullName>
    </submittedName>
</protein>
<dbReference type="Pfam" id="PF03755">
    <property type="entry name" value="YicC-like_N"/>
    <property type="match status" value="1"/>
</dbReference>
<dbReference type="Pfam" id="PF08340">
    <property type="entry name" value="YicC-like_C"/>
    <property type="match status" value="1"/>
</dbReference>
<evidence type="ECO:0000313" key="8">
    <source>
        <dbReference type="EMBL" id="AWM77364.1"/>
    </source>
</evidence>
<evidence type="ECO:0000313" key="9">
    <source>
        <dbReference type="Proteomes" id="UP000247763"/>
    </source>
</evidence>
<sequence length="295" mass="31566">MANLSGMTGFGRAEGAGGGWSWVVEARSVNGRGLEVRFRGPAGFDALERSTREAAQARFQRGQVSVSVSARRLESEAPVRVNQDLARRLLDAGEPWIAEGRVLRPTLDGLLSLRGVIEAESAEADPEALAEAGALLAGSVSEALDALQAARREEGRQLEGVLGRLLDEVEALVAQAGRLASEQVETIRSRFLRRLAELAGEGPDVAERAFLEAAALAVKADVREELDRLEGHLSSARGLLSEGGAAGRRLDFLTQEFMREANTLCSKAAVAGLTRTGLDLKAAIDQFREQVQNVE</sequence>
<dbReference type="KEGG" id="phb:HYN04_06040"/>
<dbReference type="PANTHER" id="PTHR30636:SF3">
    <property type="entry name" value="UPF0701 PROTEIN YICC"/>
    <property type="match status" value="1"/>
</dbReference>
<evidence type="ECO:0000256" key="4">
    <source>
        <dbReference type="ARBA" id="ARBA00022801"/>
    </source>
</evidence>
<evidence type="ECO:0000256" key="3">
    <source>
        <dbReference type="ARBA" id="ARBA00022759"/>
    </source>
</evidence>
<name>A0A2Z3I1Q5_9CAUL</name>
<dbReference type="PANTHER" id="PTHR30636">
    <property type="entry name" value="UPF0701 PROTEIN YICC"/>
    <property type="match status" value="1"/>
</dbReference>
<reference evidence="9" key="1">
    <citation type="submission" date="2018-05" db="EMBL/GenBank/DDBJ databases">
        <title>Genome sequencing of Phenylobacterium sp. HYN0004.</title>
        <authorList>
            <person name="Yi H."/>
            <person name="Baek C."/>
        </authorList>
    </citation>
    <scope>NUCLEOTIDE SEQUENCE [LARGE SCALE GENOMIC DNA]</scope>
    <source>
        <strain evidence="9">HYN0004</strain>
    </source>
</reference>
<comment type="similarity">
    <text evidence="5">Belongs to the YicC/YloC family.</text>
</comment>
<dbReference type="InterPro" id="IPR013527">
    <property type="entry name" value="YicC-like_N"/>
</dbReference>
<dbReference type="RefSeq" id="WP_110449931.1">
    <property type="nucleotide sequence ID" value="NZ_CP029479.1"/>
</dbReference>
<dbReference type="InterPro" id="IPR013551">
    <property type="entry name" value="YicC-like_C"/>
</dbReference>
<comment type="cofactor">
    <cofactor evidence="1">
        <name>a divalent metal cation</name>
        <dbReference type="ChEBI" id="CHEBI:60240"/>
    </cofactor>
</comment>
<evidence type="ECO:0000256" key="5">
    <source>
        <dbReference type="ARBA" id="ARBA00035648"/>
    </source>
</evidence>
<keyword evidence="3" id="KW-0255">Endonuclease</keyword>
<evidence type="ECO:0000256" key="1">
    <source>
        <dbReference type="ARBA" id="ARBA00001968"/>
    </source>
</evidence>
<dbReference type="OrthoDB" id="9771229at2"/>
<dbReference type="Proteomes" id="UP000247763">
    <property type="component" value="Chromosome"/>
</dbReference>
<evidence type="ECO:0000256" key="2">
    <source>
        <dbReference type="ARBA" id="ARBA00022722"/>
    </source>
</evidence>
<dbReference type="AlphaFoldDB" id="A0A2Z3I1Q5"/>
<dbReference type="NCBIfam" id="TIGR00255">
    <property type="entry name" value="YicC/YloC family endoribonuclease"/>
    <property type="match status" value="1"/>
</dbReference>
<feature type="domain" description="Endoribonuclease YicC-like C-terminal" evidence="7">
    <location>
        <begin position="180"/>
        <end position="295"/>
    </location>
</feature>
<dbReference type="EMBL" id="CP029479">
    <property type="protein sequence ID" value="AWM77364.1"/>
    <property type="molecule type" value="Genomic_DNA"/>
</dbReference>